<dbReference type="EC" id="3.2.1.23" evidence="3"/>
<dbReference type="InterPro" id="IPR001944">
    <property type="entry name" value="Glycoside_Hdrlase_35"/>
</dbReference>
<reference evidence="11 12" key="1">
    <citation type="submission" date="2017-09" db="EMBL/GenBank/DDBJ databases">
        <authorList>
            <person name="Ehlers B."/>
            <person name="Leendertz F.H."/>
        </authorList>
    </citation>
    <scope>NUCLEOTIDE SEQUENCE [LARGE SCALE GENOMIC DNA]</scope>
    <source>
        <strain evidence="11 12">CGMCC 4.6857</strain>
    </source>
</reference>
<dbReference type="InterPro" id="IPR037110">
    <property type="entry name" value="Betagal_dom2_sf"/>
</dbReference>
<dbReference type="Gene3D" id="2.102.20.10">
    <property type="entry name" value="Beta-galactosidase, domain 2"/>
    <property type="match status" value="1"/>
</dbReference>
<sequence>MTLVRRAALVTVLVVLAAVLTADVPRGVTEKHTVTYDRYSLMLDGKRTYIWSGEFAYWRLPSPGLWRDVLQKMTANGYNTVSIYFNWAYHSPKKGVYDFSGIRDVDLLLEMAEEMGLYVIARPGPYINAETSSGGFPGWLNNDPGKARSDAPSYLAAADEWMTRIDAVIRRHQYTNGTGTVILQQIENELFATGPSQQRYMKRLASRVRADGITVPIFHNDVARNGYWVPPGGAGPLKGPVDLYAFDAYVGPQRCDEKAKDAPDFGIWGDVGAKASPNTPGFTAEFGGGWFDYWGGPDAYECLAAEGAGPGYERVFYGTNIANGLSIQNFYMTFGGTSWGWLPSPIVYTSYDYGAAISEARQLRPKTTVMKQLGLFVQSFSPITKLTRGSAVTPSSSKVKVYHDVNPDSGAHLFVAMHNPSRATTDDSFTFPIETRDGAYEPAVRLDGQDAKLLVADYDMDGQHLVYSTSEMVTHFAGTALFTGRKGESGETVLRYASAPTVSGDVASSYDPATGDLRLRYVHGGLREVKISGGGRPPLTLLLTDDISDMWRYDTAAGPVLVSGPALVRTAAMEGSLLTLTGDTDAPASLRIWGPAQVSRVLWNGEPYAGKIAGPSAVTLPQLIWRSFVPPLPDDTGWQVADHITTTATTKPPAGNPVLTADDYGFHQGDIWYRGHYSGVRKSLTFRFGGGGAGLLQAWVDGVYLGQSVVPSGVPAPRRLATATFDAPASAGEHVVTVMVRNNGHTQDMAADEAHKEGRGLISTSLGAAATWKIQGNRGGEDLVDPVRGIMNAGSYDGYHLPGYPDSSWATAAVPAATAEPGTTWYRTTFELSVPDGHDASLGLTIGDPATLRSTANYRALIYVNGWNMGQYTANVGPQNTYTLPNGILHPRGENTLAIAVTSDGGPGNGLEKVALTDLGTVRGGVDVPTVPAPAWNQAKWGLE</sequence>
<keyword evidence="12" id="KW-1185">Reference proteome</keyword>
<comment type="catalytic activity">
    <reaction evidence="1">
        <text>Hydrolysis of terminal non-reducing beta-D-galactose residues in beta-D-galactosides.</text>
        <dbReference type="EC" id="3.2.1.23"/>
    </reaction>
</comment>
<evidence type="ECO:0000256" key="6">
    <source>
        <dbReference type="ARBA" id="ARBA00023180"/>
    </source>
</evidence>
<evidence type="ECO:0000256" key="7">
    <source>
        <dbReference type="ARBA" id="ARBA00023295"/>
    </source>
</evidence>
<dbReference type="InterPro" id="IPR031330">
    <property type="entry name" value="Gly_Hdrlase_35_cat"/>
</dbReference>
<comment type="similarity">
    <text evidence="2 8">Belongs to the glycosyl hydrolase 35 family.</text>
</comment>
<gene>
    <name evidence="11" type="ORF">SAMN05421748_10591</name>
</gene>
<dbReference type="AlphaFoldDB" id="A0A285HNR7"/>
<evidence type="ECO:0000256" key="4">
    <source>
        <dbReference type="ARBA" id="ARBA00022729"/>
    </source>
</evidence>
<keyword evidence="4 9" id="KW-0732">Signal</keyword>
<accession>A0A285HNR7</accession>
<dbReference type="Pfam" id="PF13364">
    <property type="entry name" value="BetaGal_ABD2"/>
    <property type="match status" value="2"/>
</dbReference>
<evidence type="ECO:0000256" key="2">
    <source>
        <dbReference type="ARBA" id="ARBA00009809"/>
    </source>
</evidence>
<evidence type="ECO:0000256" key="1">
    <source>
        <dbReference type="ARBA" id="ARBA00001412"/>
    </source>
</evidence>
<protein>
    <recommendedName>
        <fullName evidence="3">beta-galactosidase</fullName>
        <ecNumber evidence="3">3.2.1.23</ecNumber>
    </recommendedName>
</protein>
<feature type="chain" id="PRO_5011995631" description="beta-galactosidase" evidence="9">
    <location>
        <begin position="18"/>
        <end position="944"/>
    </location>
</feature>
<dbReference type="Gene3D" id="3.20.20.80">
    <property type="entry name" value="Glycosidases"/>
    <property type="match status" value="1"/>
</dbReference>
<dbReference type="RefSeq" id="WP_097320446.1">
    <property type="nucleotide sequence ID" value="NZ_OBDY01000005.1"/>
</dbReference>
<dbReference type="PRINTS" id="PR00742">
    <property type="entry name" value="GLHYDRLASE35"/>
</dbReference>
<evidence type="ECO:0000256" key="5">
    <source>
        <dbReference type="ARBA" id="ARBA00022801"/>
    </source>
</evidence>
<evidence type="ECO:0000256" key="9">
    <source>
        <dbReference type="SAM" id="SignalP"/>
    </source>
</evidence>
<dbReference type="EMBL" id="OBDY01000005">
    <property type="protein sequence ID" value="SNY37388.1"/>
    <property type="molecule type" value="Genomic_DNA"/>
</dbReference>
<organism evidence="11 12">
    <name type="scientific">Paractinoplanes atraurantiacus</name>
    <dbReference type="NCBI Taxonomy" id="1036182"/>
    <lineage>
        <taxon>Bacteria</taxon>
        <taxon>Bacillati</taxon>
        <taxon>Actinomycetota</taxon>
        <taxon>Actinomycetes</taxon>
        <taxon>Micromonosporales</taxon>
        <taxon>Micromonosporaceae</taxon>
        <taxon>Paractinoplanes</taxon>
    </lineage>
</organism>
<dbReference type="PANTHER" id="PTHR23421">
    <property type="entry name" value="BETA-GALACTOSIDASE RELATED"/>
    <property type="match status" value="1"/>
</dbReference>
<feature type="signal peptide" evidence="9">
    <location>
        <begin position="1"/>
        <end position="17"/>
    </location>
</feature>
<dbReference type="Gene3D" id="2.60.120.260">
    <property type="entry name" value="Galactose-binding domain-like"/>
    <property type="match status" value="2"/>
</dbReference>
<keyword evidence="6" id="KW-0325">Glycoprotein</keyword>
<proteinExistence type="inferred from homology"/>
<dbReference type="InterPro" id="IPR036833">
    <property type="entry name" value="BetaGal_dom3_sf"/>
</dbReference>
<dbReference type="Pfam" id="PF13363">
    <property type="entry name" value="BetaGal_dom3"/>
    <property type="match status" value="1"/>
</dbReference>
<dbReference type="SUPFAM" id="SSF117100">
    <property type="entry name" value="Beta-galactosidase LacA, domain 3"/>
    <property type="match status" value="1"/>
</dbReference>
<dbReference type="InterPro" id="IPR008979">
    <property type="entry name" value="Galactose-bd-like_sf"/>
</dbReference>
<evidence type="ECO:0000259" key="10">
    <source>
        <dbReference type="SMART" id="SM01029"/>
    </source>
</evidence>
<dbReference type="GO" id="GO:0005975">
    <property type="term" value="P:carbohydrate metabolic process"/>
    <property type="evidence" value="ECO:0007669"/>
    <property type="project" value="InterPro"/>
</dbReference>
<keyword evidence="7" id="KW-0326">Glycosidase</keyword>
<dbReference type="InterPro" id="IPR025972">
    <property type="entry name" value="BetaGal_dom3"/>
</dbReference>
<evidence type="ECO:0000313" key="12">
    <source>
        <dbReference type="Proteomes" id="UP000219612"/>
    </source>
</evidence>
<dbReference type="GO" id="GO:0004565">
    <property type="term" value="F:beta-galactosidase activity"/>
    <property type="evidence" value="ECO:0007669"/>
    <property type="project" value="UniProtKB-EC"/>
</dbReference>
<dbReference type="SUPFAM" id="SSF51011">
    <property type="entry name" value="Glycosyl hydrolase domain"/>
    <property type="match status" value="1"/>
</dbReference>
<dbReference type="Pfam" id="PF10435">
    <property type="entry name" value="BetaGal_dom2"/>
    <property type="match status" value="1"/>
</dbReference>
<dbReference type="InterPro" id="IPR017853">
    <property type="entry name" value="GH"/>
</dbReference>
<dbReference type="OrthoDB" id="9813184at2"/>
<evidence type="ECO:0000313" key="11">
    <source>
        <dbReference type="EMBL" id="SNY37388.1"/>
    </source>
</evidence>
<dbReference type="Proteomes" id="UP000219612">
    <property type="component" value="Unassembled WGS sequence"/>
</dbReference>
<evidence type="ECO:0000256" key="3">
    <source>
        <dbReference type="ARBA" id="ARBA00012756"/>
    </source>
</evidence>
<dbReference type="Pfam" id="PF01301">
    <property type="entry name" value="Glyco_hydro_35"/>
    <property type="match status" value="1"/>
</dbReference>
<dbReference type="SMART" id="SM01029">
    <property type="entry name" value="BetaGal_dom2"/>
    <property type="match status" value="1"/>
</dbReference>
<name>A0A285HNR7_9ACTN</name>
<dbReference type="SUPFAM" id="SSF49785">
    <property type="entry name" value="Galactose-binding domain-like"/>
    <property type="match status" value="2"/>
</dbReference>
<dbReference type="InterPro" id="IPR025300">
    <property type="entry name" value="BetaGal_jelly_roll_dom"/>
</dbReference>
<keyword evidence="5" id="KW-0378">Hydrolase</keyword>
<feature type="domain" description="Beta-galactosidase" evidence="10">
    <location>
        <begin position="380"/>
        <end position="553"/>
    </location>
</feature>
<dbReference type="InterPro" id="IPR018954">
    <property type="entry name" value="Betagal_dom2"/>
</dbReference>
<dbReference type="SUPFAM" id="SSF51445">
    <property type="entry name" value="(Trans)glycosidases"/>
    <property type="match status" value="1"/>
</dbReference>
<evidence type="ECO:0000256" key="8">
    <source>
        <dbReference type="RuleBase" id="RU003679"/>
    </source>
</evidence>